<protein>
    <recommendedName>
        <fullName evidence="3">MobA-like NTP transferase domain-containing protein</fullName>
    </recommendedName>
</protein>
<dbReference type="GO" id="GO:0016779">
    <property type="term" value="F:nucleotidyltransferase activity"/>
    <property type="evidence" value="ECO:0007669"/>
    <property type="project" value="UniProtKB-KW"/>
</dbReference>
<name>X1BE98_9ZZZZ</name>
<dbReference type="EMBL" id="BART01028793">
    <property type="protein sequence ID" value="GAG93345.1"/>
    <property type="molecule type" value="Genomic_DNA"/>
</dbReference>
<dbReference type="Pfam" id="PF12804">
    <property type="entry name" value="NTP_transf_3"/>
    <property type="match status" value="1"/>
</dbReference>
<evidence type="ECO:0000313" key="4">
    <source>
        <dbReference type="EMBL" id="GAG93345.1"/>
    </source>
</evidence>
<evidence type="ECO:0000256" key="2">
    <source>
        <dbReference type="ARBA" id="ARBA00022695"/>
    </source>
</evidence>
<evidence type="ECO:0000259" key="3">
    <source>
        <dbReference type="Pfam" id="PF12804"/>
    </source>
</evidence>
<dbReference type="PANTHER" id="PTHR43584:SF8">
    <property type="entry name" value="N-ACETYLMURAMATE ALPHA-1-PHOSPHATE URIDYLYLTRANSFERASE"/>
    <property type="match status" value="1"/>
</dbReference>
<evidence type="ECO:0000256" key="1">
    <source>
        <dbReference type="ARBA" id="ARBA00022679"/>
    </source>
</evidence>
<keyword evidence="1" id="KW-0808">Transferase</keyword>
<organism evidence="4">
    <name type="scientific">marine sediment metagenome</name>
    <dbReference type="NCBI Taxonomy" id="412755"/>
    <lineage>
        <taxon>unclassified sequences</taxon>
        <taxon>metagenomes</taxon>
        <taxon>ecological metagenomes</taxon>
    </lineage>
</organism>
<keyword evidence="2" id="KW-0548">Nucleotidyltransferase</keyword>
<accession>X1BE98</accession>
<dbReference type="InterPro" id="IPR025877">
    <property type="entry name" value="MobA-like_NTP_Trfase"/>
</dbReference>
<feature type="non-terminal residue" evidence="4">
    <location>
        <position position="177"/>
    </location>
</feature>
<proteinExistence type="predicted"/>
<dbReference type="SUPFAM" id="SSF53448">
    <property type="entry name" value="Nucleotide-diphospho-sugar transferases"/>
    <property type="match status" value="1"/>
</dbReference>
<feature type="domain" description="MobA-like NTP transferase" evidence="3">
    <location>
        <begin position="3"/>
        <end position="134"/>
    </location>
</feature>
<dbReference type="Gene3D" id="3.90.550.10">
    <property type="entry name" value="Spore Coat Polysaccharide Biosynthesis Protein SpsA, Chain A"/>
    <property type="match status" value="1"/>
</dbReference>
<gene>
    <name evidence="4" type="ORF">S01H4_50677</name>
</gene>
<comment type="caution">
    <text evidence="4">The sequence shown here is derived from an EMBL/GenBank/DDBJ whole genome shotgun (WGS) entry which is preliminary data.</text>
</comment>
<dbReference type="InterPro" id="IPR050065">
    <property type="entry name" value="GlmU-like"/>
</dbReference>
<dbReference type="AlphaFoldDB" id="X1BE98"/>
<sequence length="177" mass="20260">MKCLIIASGRGTRLPSKTKSKPLVSLAGLPLIAHVILRAQRAGLDDFYVVTGYKHKKLSKYLKRFSKRRKIKISCIHNDEWNKENGLSVLKAKDIINENFILLMSDHIFNEEIIVKLKNKKINTDEVILAVDYNIKRNRFVDHDDVTKVFIKDGKVLTVGKNINKYNAFDTGIFLCS</sequence>
<dbReference type="InterPro" id="IPR029044">
    <property type="entry name" value="Nucleotide-diphossugar_trans"/>
</dbReference>
<reference evidence="4" key="1">
    <citation type="journal article" date="2014" name="Front. Microbiol.">
        <title>High frequency of phylogenetically diverse reductive dehalogenase-homologous genes in deep subseafloor sedimentary metagenomes.</title>
        <authorList>
            <person name="Kawai M."/>
            <person name="Futagami T."/>
            <person name="Toyoda A."/>
            <person name="Takaki Y."/>
            <person name="Nishi S."/>
            <person name="Hori S."/>
            <person name="Arai W."/>
            <person name="Tsubouchi T."/>
            <person name="Morono Y."/>
            <person name="Uchiyama I."/>
            <person name="Ito T."/>
            <person name="Fujiyama A."/>
            <person name="Inagaki F."/>
            <person name="Takami H."/>
        </authorList>
    </citation>
    <scope>NUCLEOTIDE SEQUENCE</scope>
    <source>
        <strain evidence="4">Expedition CK06-06</strain>
    </source>
</reference>
<dbReference type="PANTHER" id="PTHR43584">
    <property type="entry name" value="NUCLEOTIDYL TRANSFERASE"/>
    <property type="match status" value="1"/>
</dbReference>